<dbReference type="Pfam" id="PF00063">
    <property type="entry name" value="Myosin_head"/>
    <property type="match status" value="1"/>
</dbReference>
<dbReference type="GO" id="GO:0051015">
    <property type="term" value="F:actin filament binding"/>
    <property type="evidence" value="ECO:0007669"/>
    <property type="project" value="TreeGrafter"/>
</dbReference>
<comment type="caution">
    <text evidence="6">Lacks conserved residue(s) required for the propagation of feature annotation.</text>
</comment>
<dbReference type="SUPFAM" id="SSF52540">
    <property type="entry name" value="P-loop containing nucleoside triphosphate hydrolases"/>
    <property type="match status" value="1"/>
</dbReference>
<dbReference type="SMART" id="SM00242">
    <property type="entry name" value="MYSc"/>
    <property type="match status" value="1"/>
</dbReference>
<dbReference type="GO" id="GO:0005737">
    <property type="term" value="C:cytoplasm"/>
    <property type="evidence" value="ECO:0007669"/>
    <property type="project" value="TreeGrafter"/>
</dbReference>
<dbReference type="InterPro" id="IPR036961">
    <property type="entry name" value="Kinesin_motor_dom_sf"/>
</dbReference>
<comment type="similarity">
    <text evidence="6">Belongs to the TRAFAC class myosin-kinesin ATPase superfamily. Myosin family.</text>
</comment>
<gene>
    <name evidence="8" type="ORF">KIW84_015169</name>
</gene>
<evidence type="ECO:0000256" key="5">
    <source>
        <dbReference type="ARBA" id="ARBA00023203"/>
    </source>
</evidence>
<keyword evidence="1" id="KW-0547">Nucleotide-binding</keyword>
<evidence type="ECO:0000256" key="3">
    <source>
        <dbReference type="ARBA" id="ARBA00023123"/>
    </source>
</evidence>
<dbReference type="InterPro" id="IPR036249">
    <property type="entry name" value="Thioredoxin-like_sf"/>
</dbReference>
<keyword evidence="3 6" id="KW-0518">Myosin</keyword>
<dbReference type="Gene3D" id="1.20.5.4820">
    <property type="match status" value="1"/>
</dbReference>
<dbReference type="Gene3D" id="3.40.850.10">
    <property type="entry name" value="Kinesin motor domain"/>
    <property type="match status" value="1"/>
</dbReference>
<accession>A0A9D5BQ13</accession>
<reference evidence="8 9" key="1">
    <citation type="journal article" date="2022" name="Nat. Genet.">
        <title>Improved pea reference genome and pan-genome highlight genomic features and evolutionary characteristics.</title>
        <authorList>
            <person name="Yang T."/>
            <person name="Liu R."/>
            <person name="Luo Y."/>
            <person name="Hu S."/>
            <person name="Wang D."/>
            <person name="Wang C."/>
            <person name="Pandey M.K."/>
            <person name="Ge S."/>
            <person name="Xu Q."/>
            <person name="Li N."/>
            <person name="Li G."/>
            <person name="Huang Y."/>
            <person name="Saxena R.K."/>
            <person name="Ji Y."/>
            <person name="Li M."/>
            <person name="Yan X."/>
            <person name="He Y."/>
            <person name="Liu Y."/>
            <person name="Wang X."/>
            <person name="Xiang C."/>
            <person name="Varshney R.K."/>
            <person name="Ding H."/>
            <person name="Gao S."/>
            <person name="Zong X."/>
        </authorList>
    </citation>
    <scope>NUCLEOTIDE SEQUENCE [LARGE SCALE GENOMIC DNA]</scope>
    <source>
        <strain evidence="8 9">cv. Zhongwan 6</strain>
    </source>
</reference>
<dbReference type="Gene3D" id="1.20.58.530">
    <property type="match status" value="1"/>
</dbReference>
<keyword evidence="4" id="KW-0505">Motor protein</keyword>
<proteinExistence type="inferred from homology"/>
<dbReference type="Pfam" id="PF00085">
    <property type="entry name" value="Thioredoxin"/>
    <property type="match status" value="3"/>
</dbReference>
<evidence type="ECO:0000313" key="9">
    <source>
        <dbReference type="Proteomes" id="UP001058974"/>
    </source>
</evidence>
<dbReference type="GO" id="GO:0016020">
    <property type="term" value="C:membrane"/>
    <property type="evidence" value="ECO:0007669"/>
    <property type="project" value="TreeGrafter"/>
</dbReference>
<dbReference type="PROSITE" id="PS51456">
    <property type="entry name" value="MYOSIN_MOTOR"/>
    <property type="match status" value="1"/>
</dbReference>
<dbReference type="AlphaFoldDB" id="A0A9D5BQ13"/>
<dbReference type="GO" id="GO:0000146">
    <property type="term" value="F:microfilament motor activity"/>
    <property type="evidence" value="ECO:0007669"/>
    <property type="project" value="TreeGrafter"/>
</dbReference>
<evidence type="ECO:0000256" key="4">
    <source>
        <dbReference type="ARBA" id="ARBA00023175"/>
    </source>
</evidence>
<dbReference type="InterPro" id="IPR013766">
    <property type="entry name" value="Thioredoxin_domain"/>
</dbReference>
<dbReference type="PANTHER" id="PTHR13140:SF751">
    <property type="entry name" value="MYOSIN HEAVY CHAIN"/>
    <property type="match status" value="1"/>
</dbReference>
<sequence>MQHVFKMEQEEYTKEEIDWSYIEFVDNQDVLDLIEKKPGGVIALLDEACMFPRSTHETFAEKLYQTLKDNKRFSKPKLSRTDFTINHYAGDVTYQTDLFLDKNKDYVVPEHAALLCASKCSFVSGLFPPLHEESTKSTKFSSIATQFKQQLQSLLETLSATEPHYIRCVKPNNLLKPGIFENNDVLQQLRCGGVMEAIRISCVGYPTRKNFDEFVQRFSIMEPKVLKSCPDEMTACKRLLDKANLKDYQIGKTKVFLRAGQMAELDACRAEVLGRSAIVIQKKAHTYICEKQYKLLRFSAIELQRAIKDTNIKILSLPSNVVVFSSDDFDMVVLIETKDVPVEFYAQWYGSCKALVYTCEKGFAVFRLEEDLAIVNVDADEYKNLVENIKYIVNVDTNIKILSLPSNVVVFSSDDFDMVVLIETKDVPVEFYAQWYGSCKALVYTCEKGFAVFRLEEDLAIVNVDADEYKNLVENIKYIVNVDTNIKILSLPSNVVVFSSDDFDMVVLIETKDVPVEFYAQWYGSCKALVYTCEKGFAVFRLEEDLAIVNVDADEYKNLVEK</sequence>
<name>A0A9D5BQ13_PEA</name>
<keyword evidence="9" id="KW-1185">Reference proteome</keyword>
<comment type="caution">
    <text evidence="8">The sequence shown here is derived from an EMBL/GenBank/DDBJ whole genome shotgun (WGS) entry which is preliminary data.</text>
</comment>
<feature type="region of interest" description="Actin-binding" evidence="6">
    <location>
        <begin position="151"/>
        <end position="173"/>
    </location>
</feature>
<dbReference type="InterPro" id="IPR027417">
    <property type="entry name" value="P-loop_NTPase"/>
</dbReference>
<organism evidence="8 9">
    <name type="scientific">Pisum sativum</name>
    <name type="common">Garden pea</name>
    <name type="synonym">Lathyrus oleraceus</name>
    <dbReference type="NCBI Taxonomy" id="3888"/>
    <lineage>
        <taxon>Eukaryota</taxon>
        <taxon>Viridiplantae</taxon>
        <taxon>Streptophyta</taxon>
        <taxon>Embryophyta</taxon>
        <taxon>Tracheophyta</taxon>
        <taxon>Spermatophyta</taxon>
        <taxon>Magnoliopsida</taxon>
        <taxon>eudicotyledons</taxon>
        <taxon>Gunneridae</taxon>
        <taxon>Pentapetalae</taxon>
        <taxon>rosids</taxon>
        <taxon>fabids</taxon>
        <taxon>Fabales</taxon>
        <taxon>Fabaceae</taxon>
        <taxon>Papilionoideae</taxon>
        <taxon>50 kb inversion clade</taxon>
        <taxon>NPAAA clade</taxon>
        <taxon>Hologalegina</taxon>
        <taxon>IRL clade</taxon>
        <taxon>Fabeae</taxon>
        <taxon>Lathyrus</taxon>
    </lineage>
</organism>
<feature type="domain" description="Myosin motor" evidence="7">
    <location>
        <begin position="1"/>
        <end position="270"/>
    </location>
</feature>
<dbReference type="PANTHER" id="PTHR13140">
    <property type="entry name" value="MYOSIN"/>
    <property type="match status" value="1"/>
</dbReference>
<keyword evidence="5 6" id="KW-0009">Actin-binding</keyword>
<evidence type="ECO:0000256" key="2">
    <source>
        <dbReference type="ARBA" id="ARBA00022840"/>
    </source>
</evidence>
<dbReference type="GO" id="GO:0016459">
    <property type="term" value="C:myosin complex"/>
    <property type="evidence" value="ECO:0007669"/>
    <property type="project" value="UniProtKB-KW"/>
</dbReference>
<dbReference type="GO" id="GO:0005524">
    <property type="term" value="F:ATP binding"/>
    <property type="evidence" value="ECO:0007669"/>
    <property type="project" value="UniProtKB-KW"/>
</dbReference>
<dbReference type="GO" id="GO:0007015">
    <property type="term" value="P:actin filament organization"/>
    <property type="evidence" value="ECO:0007669"/>
    <property type="project" value="TreeGrafter"/>
</dbReference>
<protein>
    <recommendedName>
        <fullName evidence="7">Myosin motor domain-containing protein</fullName>
    </recommendedName>
</protein>
<dbReference type="InterPro" id="IPR001609">
    <property type="entry name" value="Myosin_head_motor_dom-like"/>
</dbReference>
<dbReference type="Gramene" id="Psat01G0516900-T1">
    <property type="protein sequence ID" value="KAI5447605.1"/>
    <property type="gene ID" value="KIW84_015169"/>
</dbReference>
<keyword evidence="2" id="KW-0067">ATP-binding</keyword>
<evidence type="ECO:0000256" key="1">
    <source>
        <dbReference type="ARBA" id="ARBA00022741"/>
    </source>
</evidence>
<dbReference type="SUPFAM" id="SSF52833">
    <property type="entry name" value="Thioredoxin-like"/>
    <property type="match status" value="3"/>
</dbReference>
<evidence type="ECO:0000256" key="6">
    <source>
        <dbReference type="PROSITE-ProRule" id="PRU00782"/>
    </source>
</evidence>
<evidence type="ECO:0000313" key="8">
    <source>
        <dbReference type="EMBL" id="KAI5447605.1"/>
    </source>
</evidence>
<dbReference type="Proteomes" id="UP001058974">
    <property type="component" value="Chromosome 1"/>
</dbReference>
<dbReference type="Gene3D" id="3.40.30.10">
    <property type="entry name" value="Glutaredoxin"/>
    <property type="match status" value="3"/>
</dbReference>
<evidence type="ECO:0000259" key="7">
    <source>
        <dbReference type="PROSITE" id="PS51456"/>
    </source>
</evidence>
<dbReference type="EMBL" id="JAMSHJ010000001">
    <property type="protein sequence ID" value="KAI5447605.1"/>
    <property type="molecule type" value="Genomic_DNA"/>
</dbReference>